<keyword evidence="9" id="KW-1185">Reference proteome</keyword>
<dbReference type="GO" id="GO:0005634">
    <property type="term" value="C:nucleus"/>
    <property type="evidence" value="ECO:0007669"/>
    <property type="project" value="UniProtKB-SubCell"/>
</dbReference>
<feature type="domain" description="Chromatin assembly factor 1 subunit Cac1-like C-terminal" evidence="7">
    <location>
        <begin position="799"/>
        <end position="855"/>
    </location>
</feature>
<sequence length="865" mass="98837">MGHSQLQLNFKPAPKQHTLPFPKAANVSQNTNAKTDNNTKTNSKTNSPQNINHQRPHPQKILQPILHQTPKNQIQSRVHSQIQNDFSKNQTDAILTNSNVSFNLSRTNYTNSPNNQTIANKLSSSSINSVNLINNNNIDIDIDIDSNSNPITISDSNSSSDSDSDSFTEITSQINLNNTPNKKTIHNSPPSSSSSPSSVLNTQLKKTRTRNKKIFYNDNHLQKLNNIQNLIIKEKEDQLKKLNKLKNKQTKQPKSKLKTKLKIDKEQIKNSKKIKKIKNIKKIDDLNLSLNDIKILNNSNNINTLNNSNEIIDINNNNTNNTNNTSNTNNINKNQTKKLNEPQTPKTKNKPEKDPKIQSQLPPDSEKKKTSQNEDKSQMKIASFFKSIPKPQPPQQIPISTSNTLPKTPLKSQKSLKIQKPLPYSQSQPQLQPQSQSQSILMLSTIPIDNSPKNHKSLHNTQLLHNSQLLKQNLSISTNHNKLEYDKVFLNFYLRQNSYLSTLYDLSQHQLNSSVSTFDSQMSLHSKINFNNNDLKNWFINQQTSRGFEISVEASKIVESINSLQITESQVIQLISKIPIKYLQFYENVRPPYFGTFSKKTSIIPKSNPFYTKSSGLDYEYDSDVEWENNQEDDEGEDVDLDGEDSENEIMDETTDHLDDFVAEDDQDINTTSKKRIFGPLKPVIKINNFNNNDYETDLFFNSMQAEKLRWNIFFPIDPFKNYWELPTTINSNTFKASNLNTKTDMLSSSSTLDFILQNQQKREIGLNSALTTNDNTPEVNTLQSRKKAKTVIVNKKDLLKMCDYITENDDFGLGTLVDVLTKELNNYTRKTIKNTIENIARKDIIKGNQRKWTINPSFYSALKL</sequence>
<feature type="compositionally biased region" description="Low complexity" evidence="5">
    <location>
        <begin position="30"/>
        <end position="46"/>
    </location>
</feature>
<feature type="compositionally biased region" description="Low complexity" evidence="5">
    <location>
        <begin position="188"/>
        <end position="198"/>
    </location>
</feature>
<feature type="compositionally biased region" description="Polar residues" evidence="5">
    <location>
        <begin position="173"/>
        <end position="182"/>
    </location>
</feature>
<dbReference type="RefSeq" id="XP_020044889.1">
    <property type="nucleotide sequence ID" value="XM_020192080.1"/>
</dbReference>
<dbReference type="GeneID" id="30965716"/>
<feature type="compositionally biased region" description="Low complexity" evidence="5">
    <location>
        <begin position="318"/>
        <end position="334"/>
    </location>
</feature>
<feature type="compositionally biased region" description="Basic and acidic residues" evidence="5">
    <location>
        <begin position="364"/>
        <end position="378"/>
    </location>
</feature>
<organism evidence="8 9">
    <name type="scientific">Ascoidea rubescens DSM 1968</name>
    <dbReference type="NCBI Taxonomy" id="1344418"/>
    <lineage>
        <taxon>Eukaryota</taxon>
        <taxon>Fungi</taxon>
        <taxon>Dikarya</taxon>
        <taxon>Ascomycota</taxon>
        <taxon>Saccharomycotina</taxon>
        <taxon>Saccharomycetes</taxon>
        <taxon>Ascoideaceae</taxon>
        <taxon>Ascoidea</taxon>
    </lineage>
</organism>
<reference evidence="9" key="1">
    <citation type="submission" date="2016-05" db="EMBL/GenBank/DDBJ databases">
        <title>Comparative genomics of biotechnologically important yeasts.</title>
        <authorList>
            <consortium name="DOE Joint Genome Institute"/>
            <person name="Riley R."/>
            <person name="Haridas S."/>
            <person name="Wolfe K.H."/>
            <person name="Lopes M.R."/>
            <person name="Hittinger C.T."/>
            <person name="Goker M."/>
            <person name="Salamov A."/>
            <person name="Wisecaver J."/>
            <person name="Long T.M."/>
            <person name="Aerts A.L."/>
            <person name="Barry K."/>
            <person name="Choi C."/>
            <person name="Clum A."/>
            <person name="Coughlan A.Y."/>
            <person name="Deshpande S."/>
            <person name="Douglass A.P."/>
            <person name="Hanson S.J."/>
            <person name="Klenk H.-P."/>
            <person name="Labutti K."/>
            <person name="Lapidus A."/>
            <person name="Lindquist E."/>
            <person name="Lipzen A."/>
            <person name="Meier-Kolthoff J.P."/>
            <person name="Ohm R.A."/>
            <person name="Otillar R.P."/>
            <person name="Pangilinan J."/>
            <person name="Peng Y."/>
            <person name="Rokas A."/>
            <person name="Rosa C.A."/>
            <person name="Scheuner C."/>
            <person name="Sibirny A.A."/>
            <person name="Slot J.C."/>
            <person name="Stielow J.B."/>
            <person name="Sun H."/>
            <person name="Kurtzman C.P."/>
            <person name="Blackwell M."/>
            <person name="Grigoriev I.V."/>
            <person name="Jeffries T.W."/>
        </authorList>
    </citation>
    <scope>NUCLEOTIDE SEQUENCE [LARGE SCALE GENOMIC DNA]</scope>
    <source>
        <strain evidence="9">DSM 1968</strain>
    </source>
</reference>
<dbReference type="InterPro" id="IPR048800">
    <property type="entry name" value="Cac1-like_C"/>
</dbReference>
<evidence type="ECO:0000256" key="4">
    <source>
        <dbReference type="ARBA" id="ARBA00023242"/>
    </source>
</evidence>
<keyword evidence="2" id="KW-0227">DNA damage</keyword>
<dbReference type="PANTHER" id="PTHR15272">
    <property type="entry name" value="CHROMATIN ASSEMBLY FACTOR 1 SUBUNIT A CAF-1 SUBUNIT A"/>
    <property type="match status" value="1"/>
</dbReference>
<dbReference type="GO" id="GO:0033186">
    <property type="term" value="C:CAF-1 complex"/>
    <property type="evidence" value="ECO:0007669"/>
    <property type="project" value="TreeGrafter"/>
</dbReference>
<feature type="compositionally biased region" description="Polar residues" evidence="5">
    <location>
        <begin position="401"/>
        <end position="416"/>
    </location>
</feature>
<feature type="domain" description="Chromatin assembly factor 1 subunit A dimerization" evidence="6">
    <location>
        <begin position="581"/>
        <end position="653"/>
    </location>
</feature>
<dbReference type="STRING" id="1344418.A0A1D2VA81"/>
<evidence type="ECO:0000256" key="3">
    <source>
        <dbReference type="ARBA" id="ARBA00023204"/>
    </source>
</evidence>
<dbReference type="InterPro" id="IPR022043">
    <property type="entry name" value="CAF1A_DD"/>
</dbReference>
<evidence type="ECO:0000313" key="8">
    <source>
        <dbReference type="EMBL" id="ODV58582.1"/>
    </source>
</evidence>
<dbReference type="Proteomes" id="UP000095038">
    <property type="component" value="Unassembled WGS sequence"/>
</dbReference>
<accession>A0A1D2VA81</accession>
<evidence type="ECO:0000259" key="6">
    <source>
        <dbReference type="Pfam" id="PF12253"/>
    </source>
</evidence>
<name>A0A1D2VA81_9ASCO</name>
<feature type="region of interest" description="Disordered" evidence="5">
    <location>
        <begin position="318"/>
        <end position="417"/>
    </location>
</feature>
<evidence type="ECO:0000313" key="9">
    <source>
        <dbReference type="Proteomes" id="UP000095038"/>
    </source>
</evidence>
<feature type="region of interest" description="Disordered" evidence="5">
    <location>
        <begin position="1"/>
        <end position="55"/>
    </location>
</feature>
<comment type="subcellular location">
    <subcellularLocation>
        <location evidence="1">Nucleus</location>
    </subcellularLocation>
</comment>
<protein>
    <submittedName>
        <fullName evidence="8">Uncharacterized protein</fullName>
    </submittedName>
</protein>
<gene>
    <name evidence="8" type="ORF">ASCRUDRAFT_72510</name>
</gene>
<dbReference type="GO" id="GO:0006334">
    <property type="term" value="P:nucleosome assembly"/>
    <property type="evidence" value="ECO:0007669"/>
    <property type="project" value="TreeGrafter"/>
</dbReference>
<dbReference type="GO" id="GO:0006281">
    <property type="term" value="P:DNA repair"/>
    <property type="evidence" value="ECO:0007669"/>
    <property type="project" value="UniProtKB-KW"/>
</dbReference>
<dbReference type="Pfam" id="PF21796">
    <property type="entry name" value="Cac1_C"/>
    <property type="match status" value="1"/>
</dbReference>
<keyword evidence="4" id="KW-0539">Nucleus</keyword>
<dbReference type="EMBL" id="KV454491">
    <property type="protein sequence ID" value="ODV58582.1"/>
    <property type="molecule type" value="Genomic_DNA"/>
</dbReference>
<evidence type="ECO:0000256" key="5">
    <source>
        <dbReference type="SAM" id="MobiDB-lite"/>
    </source>
</evidence>
<keyword evidence="3" id="KW-0234">DNA repair</keyword>
<dbReference type="InParanoid" id="A0A1D2VA81"/>
<dbReference type="Pfam" id="PF12253">
    <property type="entry name" value="CAF1A_dimeriz"/>
    <property type="match status" value="1"/>
</dbReference>
<evidence type="ECO:0000256" key="2">
    <source>
        <dbReference type="ARBA" id="ARBA00022763"/>
    </source>
</evidence>
<dbReference type="PANTHER" id="PTHR15272:SF0">
    <property type="entry name" value="CHROMATIN ASSEMBLY FACTOR 1 SUBUNIT A"/>
    <property type="match status" value="1"/>
</dbReference>
<evidence type="ECO:0000259" key="7">
    <source>
        <dbReference type="Pfam" id="PF21796"/>
    </source>
</evidence>
<dbReference type="AlphaFoldDB" id="A0A1D2VA81"/>
<feature type="region of interest" description="Disordered" evidence="5">
    <location>
        <begin position="173"/>
        <end position="205"/>
    </location>
</feature>
<dbReference type="OrthoDB" id="79480at2759"/>
<evidence type="ECO:0000256" key="1">
    <source>
        <dbReference type="ARBA" id="ARBA00004123"/>
    </source>
</evidence>
<proteinExistence type="predicted"/>